<proteinExistence type="predicted"/>
<dbReference type="EMBL" id="LFYR01001898">
    <property type="protein sequence ID" value="KMZ58755.1"/>
    <property type="molecule type" value="Genomic_DNA"/>
</dbReference>
<reference evidence="2" key="1">
    <citation type="journal article" date="2016" name="Nature">
        <title>The genome of the seagrass Zostera marina reveals angiosperm adaptation to the sea.</title>
        <authorList>
            <person name="Olsen J.L."/>
            <person name="Rouze P."/>
            <person name="Verhelst B."/>
            <person name="Lin Y.-C."/>
            <person name="Bayer T."/>
            <person name="Collen J."/>
            <person name="Dattolo E."/>
            <person name="De Paoli E."/>
            <person name="Dittami S."/>
            <person name="Maumus F."/>
            <person name="Michel G."/>
            <person name="Kersting A."/>
            <person name="Lauritano C."/>
            <person name="Lohaus R."/>
            <person name="Toepel M."/>
            <person name="Tonon T."/>
            <person name="Vanneste K."/>
            <person name="Amirebrahimi M."/>
            <person name="Brakel J."/>
            <person name="Bostroem C."/>
            <person name="Chovatia M."/>
            <person name="Grimwood J."/>
            <person name="Jenkins J.W."/>
            <person name="Jueterbock A."/>
            <person name="Mraz A."/>
            <person name="Stam W.T."/>
            <person name="Tice H."/>
            <person name="Bornberg-Bauer E."/>
            <person name="Green P.J."/>
            <person name="Pearson G.A."/>
            <person name="Procaccini G."/>
            <person name="Duarte C.M."/>
            <person name="Schmutz J."/>
            <person name="Reusch T.B.H."/>
            <person name="Van de Peer Y."/>
        </authorList>
    </citation>
    <scope>NUCLEOTIDE SEQUENCE [LARGE SCALE GENOMIC DNA]</scope>
    <source>
        <strain evidence="2">cv. Finnish</strain>
    </source>
</reference>
<organism evidence="1 2">
    <name type="scientific">Zostera marina</name>
    <name type="common">Eelgrass</name>
    <dbReference type="NCBI Taxonomy" id="29655"/>
    <lineage>
        <taxon>Eukaryota</taxon>
        <taxon>Viridiplantae</taxon>
        <taxon>Streptophyta</taxon>
        <taxon>Embryophyta</taxon>
        <taxon>Tracheophyta</taxon>
        <taxon>Spermatophyta</taxon>
        <taxon>Magnoliopsida</taxon>
        <taxon>Liliopsida</taxon>
        <taxon>Zosteraceae</taxon>
        <taxon>Zostera</taxon>
    </lineage>
</organism>
<evidence type="ECO:0000313" key="2">
    <source>
        <dbReference type="Proteomes" id="UP000036987"/>
    </source>
</evidence>
<protein>
    <submittedName>
        <fullName evidence="1">Uncharacterized protein</fullName>
    </submittedName>
</protein>
<gene>
    <name evidence="1" type="ORF">ZOSMA_74G00990</name>
</gene>
<comment type="caution">
    <text evidence="1">The sequence shown here is derived from an EMBL/GenBank/DDBJ whole genome shotgun (WGS) entry which is preliminary data.</text>
</comment>
<sequence>MFLAYHLSPFLTTCCFVGMLEPYCSNISNPPLKTPSPDSYLRLPTTFQPALETSLTSSFQISVPMVVENQTHASFTPPIEVVLPPSVRRSGYGVPVPLEPVNIPTYYSSPMTVARWYEVPGFNQEFGLQNPKWKMLQGIPCSTLLEGVIKHTMNSILPLRVAHSQIIFLMAENTTYHAKIARLNARCDSLSTKLKATVKYCNDLAQKLQDRMHAEV</sequence>
<keyword evidence="2" id="KW-1185">Reference proteome</keyword>
<accession>A0A0K9NS00</accession>
<dbReference type="Proteomes" id="UP000036987">
    <property type="component" value="Unassembled WGS sequence"/>
</dbReference>
<name>A0A0K9NS00_ZOSMR</name>
<dbReference type="AlphaFoldDB" id="A0A0K9NS00"/>
<evidence type="ECO:0000313" key="1">
    <source>
        <dbReference type="EMBL" id="KMZ58755.1"/>
    </source>
</evidence>